<proteinExistence type="predicted"/>
<accession>A0ABV3PTD3</accession>
<sequence>MRRVLLIAGILAGLVSTEADAGDGALAGILARNDCLGAKITSIYRSDSTSVFQANCGGTSHRILAVECGTARCRLLHRGDEYGEAE</sequence>
<feature type="signal peptide" evidence="1">
    <location>
        <begin position="1"/>
        <end position="21"/>
    </location>
</feature>
<organism evidence="2 3">
    <name type="scientific">Labrys neptuniae</name>
    <dbReference type="NCBI Taxonomy" id="376174"/>
    <lineage>
        <taxon>Bacteria</taxon>
        <taxon>Pseudomonadati</taxon>
        <taxon>Pseudomonadota</taxon>
        <taxon>Alphaproteobacteria</taxon>
        <taxon>Hyphomicrobiales</taxon>
        <taxon>Xanthobacteraceae</taxon>
        <taxon>Labrys</taxon>
    </lineage>
</organism>
<reference evidence="2 3" key="1">
    <citation type="submission" date="2024-07" db="EMBL/GenBank/DDBJ databases">
        <title>Description of Labrys sedimenti sp. nov., isolated from a diclofenac-degrading enrichment culture.</title>
        <authorList>
            <person name="Tancsics A."/>
            <person name="Csepanyi A."/>
        </authorList>
    </citation>
    <scope>NUCLEOTIDE SEQUENCE [LARGE SCALE GENOMIC DNA]</scope>
    <source>
        <strain evidence="2 3">LMG 23578</strain>
    </source>
</reference>
<feature type="chain" id="PRO_5045768289" evidence="1">
    <location>
        <begin position="22"/>
        <end position="86"/>
    </location>
</feature>
<protein>
    <submittedName>
        <fullName evidence="2">Uncharacterized protein</fullName>
    </submittedName>
</protein>
<comment type="caution">
    <text evidence="2">The sequence shown here is derived from an EMBL/GenBank/DDBJ whole genome shotgun (WGS) entry which is preliminary data.</text>
</comment>
<evidence type="ECO:0000256" key="1">
    <source>
        <dbReference type="SAM" id="SignalP"/>
    </source>
</evidence>
<keyword evidence="1" id="KW-0732">Signal</keyword>
<gene>
    <name evidence="2" type="ORF">ABXS05_24415</name>
</gene>
<dbReference type="Proteomes" id="UP001555786">
    <property type="component" value="Unassembled WGS sequence"/>
</dbReference>
<evidence type="ECO:0000313" key="2">
    <source>
        <dbReference type="EMBL" id="MEW9308721.1"/>
    </source>
</evidence>
<name>A0ABV3PTD3_9HYPH</name>
<dbReference type="EMBL" id="JBFNQD010000010">
    <property type="protein sequence ID" value="MEW9308721.1"/>
    <property type="molecule type" value="Genomic_DNA"/>
</dbReference>
<dbReference type="RefSeq" id="WP_367625678.1">
    <property type="nucleotide sequence ID" value="NZ_JBFNQD010000010.1"/>
</dbReference>
<evidence type="ECO:0000313" key="3">
    <source>
        <dbReference type="Proteomes" id="UP001555786"/>
    </source>
</evidence>
<keyword evidence="3" id="KW-1185">Reference proteome</keyword>